<dbReference type="RefSeq" id="WP_147737204.1">
    <property type="nucleotide sequence ID" value="NZ_SAXX01000023.1"/>
</dbReference>
<reference evidence="2 3" key="1">
    <citation type="journal article" date="1992" name="Lakartidningen">
        <title>[Penicillin V and not amoxicillin is the first choice preparation in acute otitis].</title>
        <authorList>
            <person name="Kamme C."/>
            <person name="Lundgren K."/>
            <person name="Prellner K."/>
        </authorList>
    </citation>
    <scope>NUCLEOTIDE SEQUENCE [LARGE SCALE GENOMIC DNA]</scope>
    <source>
        <strain evidence="2 3">PC5538III-lc</strain>
    </source>
</reference>
<name>A0A5C8E1P7_9SPIR</name>
<protein>
    <submittedName>
        <fullName evidence="2">Uncharacterized protein</fullName>
    </submittedName>
</protein>
<gene>
    <name evidence="2" type="ORF">EPJ69_09525</name>
</gene>
<evidence type="ECO:0000256" key="1">
    <source>
        <dbReference type="SAM" id="Coils"/>
    </source>
</evidence>
<proteinExistence type="predicted"/>
<accession>A0A5C8E1P7</accession>
<evidence type="ECO:0000313" key="3">
    <source>
        <dbReference type="Proteomes" id="UP000324707"/>
    </source>
</evidence>
<evidence type="ECO:0000313" key="2">
    <source>
        <dbReference type="EMBL" id="TXJ30302.1"/>
    </source>
</evidence>
<sequence>MGLLPWISEKAMDVLDWVEDRVNNVFDFIEDRMDDVENFFSGGKKKLGKTSKKSAQKISKSKSYNKETAEIGETKAVAKMLEEVRDDYKATLHDTEEKTIEISEDIIKKVMDMIDIDLNQKSEYNPSLNPFLQREALEREINKKIETPDINVWEIESKFRKAIMSFKRTFSSEILDHIAISDRRCSDILKLKNKREKEKEIKSYLDELVDNALNNFCFNIDEISKTSLDSIKENVNKIMKNNEESIKNIKKEIEENIKLSESKIEEKRKDYERKEEIINNLLETIKL</sequence>
<dbReference type="Proteomes" id="UP000324707">
    <property type="component" value="Unassembled WGS sequence"/>
</dbReference>
<keyword evidence="1" id="KW-0175">Coiled coil</keyword>
<dbReference type="AlphaFoldDB" id="A0A5C8E1P7"/>
<comment type="caution">
    <text evidence="2">The sequence shown here is derived from an EMBL/GenBank/DDBJ whole genome shotgun (WGS) entry which is preliminary data.</text>
</comment>
<feature type="coiled-coil region" evidence="1">
    <location>
        <begin position="228"/>
        <end position="284"/>
    </location>
</feature>
<organism evidence="2 3">
    <name type="scientific">Brachyspira aalborgi</name>
    <dbReference type="NCBI Taxonomy" id="29522"/>
    <lineage>
        <taxon>Bacteria</taxon>
        <taxon>Pseudomonadati</taxon>
        <taxon>Spirochaetota</taxon>
        <taxon>Spirochaetia</taxon>
        <taxon>Brachyspirales</taxon>
        <taxon>Brachyspiraceae</taxon>
        <taxon>Brachyspira</taxon>
    </lineage>
</organism>
<dbReference type="EMBL" id="SAXX01000023">
    <property type="protein sequence ID" value="TXJ30302.1"/>
    <property type="molecule type" value="Genomic_DNA"/>
</dbReference>